<dbReference type="InterPro" id="IPR014710">
    <property type="entry name" value="RmlC-like_jellyroll"/>
</dbReference>
<evidence type="ECO:0000313" key="3">
    <source>
        <dbReference type="EMBL" id="QSI77335.1"/>
    </source>
</evidence>
<keyword evidence="1" id="KW-0479">Metal-binding</keyword>
<dbReference type="SUPFAM" id="SSF51182">
    <property type="entry name" value="RmlC-like cupins"/>
    <property type="match status" value="1"/>
</dbReference>
<proteinExistence type="predicted"/>
<dbReference type="Gene3D" id="2.60.120.10">
    <property type="entry name" value="Jelly Rolls"/>
    <property type="match status" value="1"/>
</dbReference>
<name>A0ABX7MA39_9RHOO</name>
<dbReference type="Pfam" id="PF07883">
    <property type="entry name" value="Cupin_2"/>
    <property type="match status" value="1"/>
</dbReference>
<dbReference type="EMBL" id="CP071060">
    <property type="protein sequence ID" value="QSI77335.1"/>
    <property type="molecule type" value="Genomic_DNA"/>
</dbReference>
<sequence length="165" mass="17707">MSDAKPVLRLADLSLETFSHGERFADAYAALGPLLGLRHLGVGYDVIPPGKAICPFHNHHANDEFYVVLEGEGSYRFGDAHHPVSAGDVMGAPAGGRDTAHHLINTGSVPLRVLVISSMREPDVCEYPDSDKFLVMAGKAPGGDGVATFRHVGRRADAVDYWEGE</sequence>
<dbReference type="InterPro" id="IPR051610">
    <property type="entry name" value="GPI/OXD"/>
</dbReference>
<gene>
    <name evidence="3" type="ORF">JY500_01385</name>
</gene>
<protein>
    <submittedName>
        <fullName evidence="3">Cupin domain-containing protein</fullName>
    </submittedName>
</protein>
<accession>A0ABX7MA39</accession>
<dbReference type="RefSeq" id="WP_206254813.1">
    <property type="nucleotide sequence ID" value="NZ_CP071060.1"/>
</dbReference>
<dbReference type="PANTHER" id="PTHR35848:SF6">
    <property type="entry name" value="CUPIN TYPE-2 DOMAIN-CONTAINING PROTEIN"/>
    <property type="match status" value="1"/>
</dbReference>
<dbReference type="CDD" id="cd02224">
    <property type="entry name" value="cupin_SPO2919-like"/>
    <property type="match status" value="1"/>
</dbReference>
<evidence type="ECO:0000313" key="4">
    <source>
        <dbReference type="Proteomes" id="UP000663570"/>
    </source>
</evidence>
<evidence type="ECO:0000256" key="1">
    <source>
        <dbReference type="ARBA" id="ARBA00022723"/>
    </source>
</evidence>
<dbReference type="InterPro" id="IPR011051">
    <property type="entry name" value="RmlC_Cupin_sf"/>
</dbReference>
<dbReference type="Proteomes" id="UP000663570">
    <property type="component" value="Chromosome"/>
</dbReference>
<keyword evidence="4" id="KW-1185">Reference proteome</keyword>
<dbReference type="PANTHER" id="PTHR35848">
    <property type="entry name" value="OXALATE-BINDING PROTEIN"/>
    <property type="match status" value="1"/>
</dbReference>
<evidence type="ECO:0000259" key="2">
    <source>
        <dbReference type="Pfam" id="PF07883"/>
    </source>
</evidence>
<reference evidence="3 4" key="1">
    <citation type="submission" date="2021-02" db="EMBL/GenBank/DDBJ databases">
        <title>Niveibacterium changnyeongensis HC41.</title>
        <authorList>
            <person name="Kang M."/>
        </authorList>
    </citation>
    <scope>NUCLEOTIDE SEQUENCE [LARGE SCALE GENOMIC DNA]</scope>
    <source>
        <strain evidence="3 4">HC41</strain>
    </source>
</reference>
<feature type="domain" description="Cupin type-2" evidence="2">
    <location>
        <begin position="46"/>
        <end position="116"/>
    </location>
</feature>
<organism evidence="3 4">
    <name type="scientific">Niveibacterium microcysteis</name>
    <dbReference type="NCBI Taxonomy" id="2811415"/>
    <lineage>
        <taxon>Bacteria</taxon>
        <taxon>Pseudomonadati</taxon>
        <taxon>Pseudomonadota</taxon>
        <taxon>Betaproteobacteria</taxon>
        <taxon>Rhodocyclales</taxon>
        <taxon>Rhodocyclaceae</taxon>
        <taxon>Niveibacterium</taxon>
    </lineage>
</organism>
<dbReference type="InterPro" id="IPR013096">
    <property type="entry name" value="Cupin_2"/>
</dbReference>